<dbReference type="AlphaFoldDB" id="A0A0R3TKC0"/>
<dbReference type="Proteomes" id="UP000278807">
    <property type="component" value="Unassembled WGS sequence"/>
</dbReference>
<gene>
    <name evidence="3" type="ORF">HNAJ_LOCUS7608</name>
</gene>
<feature type="coiled-coil region" evidence="1">
    <location>
        <begin position="74"/>
        <end position="136"/>
    </location>
</feature>
<dbReference type="OrthoDB" id="191169at2759"/>
<feature type="compositionally biased region" description="Polar residues" evidence="2">
    <location>
        <begin position="22"/>
        <end position="37"/>
    </location>
</feature>
<evidence type="ECO:0000256" key="2">
    <source>
        <dbReference type="SAM" id="MobiDB-lite"/>
    </source>
</evidence>
<feature type="region of interest" description="Disordered" evidence="2">
    <location>
        <begin position="1"/>
        <end position="37"/>
    </location>
</feature>
<accession>A0A0R3TKC0</accession>
<dbReference type="EMBL" id="UZAE01012087">
    <property type="protein sequence ID" value="VDO03468.1"/>
    <property type="molecule type" value="Genomic_DNA"/>
</dbReference>
<dbReference type="WBParaSite" id="HNAJ_0000761201-mRNA-1">
    <property type="protein sequence ID" value="HNAJ_0000761201-mRNA-1"/>
    <property type="gene ID" value="HNAJ_0000761201"/>
</dbReference>
<evidence type="ECO:0000313" key="3">
    <source>
        <dbReference type="EMBL" id="VDO03468.1"/>
    </source>
</evidence>
<sequence length="480" mass="56808">MSSTESYCGPSHRVHSAYESRSLPNSPHSNELLSNEPPSSDVLEFYRQKVAILAADDEYFQKQLDEISEAIDHQHSLRIQLQEKEDAIMNLKNQISKLETDLHAERNHVLRLYAENDRLKLREIDARRMIEQLKRLADMSFATPSSCSSLHRIGVRRDPLEGYIDENEKMLGKEKCEPDLDNAQRSLVALQKQFTEQTMAFEERIQSLLVDQERRIRDEGERAEMYRTREAELFDQLKRSQLILREMVSEYLHLRLKHRISEKAWIAEKEELIGCINLGVLDSKLDLFQNKPTTFQLNSTPLPRLFKTELSDELNYEKLEGFQKREWELRRTIEELEAQFDQQHKLVKRYRNQVLQIEETKLKIMEECSQSKNICNSKIKQLKERSQLCTKRYEDLERRRKHEIEGYQTDIRSLKRKLADAESKLRQVIQEAETETGTLVKDRNPWKTIKMSAETPRSKFLEEELWKLKDLMHVLSTKTT</sequence>
<proteinExistence type="predicted"/>
<organism evidence="5">
    <name type="scientific">Rodentolepis nana</name>
    <name type="common">Dwarf tapeworm</name>
    <name type="synonym">Hymenolepis nana</name>
    <dbReference type="NCBI Taxonomy" id="102285"/>
    <lineage>
        <taxon>Eukaryota</taxon>
        <taxon>Metazoa</taxon>
        <taxon>Spiralia</taxon>
        <taxon>Lophotrochozoa</taxon>
        <taxon>Platyhelminthes</taxon>
        <taxon>Cestoda</taxon>
        <taxon>Eucestoda</taxon>
        <taxon>Cyclophyllidea</taxon>
        <taxon>Hymenolepididae</taxon>
        <taxon>Rodentolepis</taxon>
    </lineage>
</organism>
<dbReference type="PANTHER" id="PTHR22091:SF1">
    <property type="entry name" value="COILED-COIL DOMAIN-CONTAINING PROTEIN 77"/>
    <property type="match status" value="1"/>
</dbReference>
<reference evidence="5" key="1">
    <citation type="submission" date="2017-02" db="UniProtKB">
        <authorList>
            <consortium name="WormBaseParasite"/>
        </authorList>
    </citation>
    <scope>IDENTIFICATION</scope>
</reference>
<dbReference type="GO" id="GO:0005813">
    <property type="term" value="C:centrosome"/>
    <property type="evidence" value="ECO:0007669"/>
    <property type="project" value="TreeGrafter"/>
</dbReference>
<evidence type="ECO:0000313" key="4">
    <source>
        <dbReference type="Proteomes" id="UP000278807"/>
    </source>
</evidence>
<evidence type="ECO:0000313" key="5">
    <source>
        <dbReference type="WBParaSite" id="HNAJ_0000761201-mRNA-1"/>
    </source>
</evidence>
<feature type="coiled-coil region" evidence="1">
    <location>
        <begin position="319"/>
        <end position="435"/>
    </location>
</feature>
<dbReference type="PANTHER" id="PTHR22091">
    <property type="entry name" value="COILED-COIL DOMAIN-CONTAINING PROTEIN 77"/>
    <property type="match status" value="1"/>
</dbReference>
<name>A0A0R3TKC0_RODNA</name>
<keyword evidence="1" id="KW-0175">Coiled coil</keyword>
<protein>
    <submittedName>
        <fullName evidence="5">DUF4201 domain-containing protein</fullName>
    </submittedName>
</protein>
<dbReference type="InterPro" id="IPR037696">
    <property type="entry name" value="CCDC77"/>
</dbReference>
<dbReference type="STRING" id="102285.A0A0R3TKC0"/>
<reference evidence="3 4" key="2">
    <citation type="submission" date="2018-11" db="EMBL/GenBank/DDBJ databases">
        <authorList>
            <consortium name="Pathogen Informatics"/>
        </authorList>
    </citation>
    <scope>NUCLEOTIDE SEQUENCE [LARGE SCALE GENOMIC DNA]</scope>
</reference>
<keyword evidence="4" id="KW-1185">Reference proteome</keyword>
<evidence type="ECO:0000256" key="1">
    <source>
        <dbReference type="SAM" id="Coils"/>
    </source>
</evidence>